<dbReference type="InterPro" id="IPR036365">
    <property type="entry name" value="PGBD-like_sf"/>
</dbReference>
<accession>A0AAV6W4C9</accession>
<feature type="binding site" evidence="14">
    <location>
        <position position="396"/>
    </location>
    <ligand>
        <name>Ca(2+)</name>
        <dbReference type="ChEBI" id="CHEBI:29108"/>
        <label>5</label>
    </ligand>
</feature>
<dbReference type="EMBL" id="JAFNEN010000002">
    <property type="protein sequence ID" value="KAG8201978.1"/>
    <property type="molecule type" value="Genomic_DNA"/>
</dbReference>
<feature type="binding site" evidence="14">
    <location>
        <position position="209"/>
    </location>
    <ligand>
        <name>Ca(2+)</name>
        <dbReference type="ChEBI" id="CHEBI:29108"/>
        <label>1</label>
    </ligand>
</feature>
<dbReference type="PROSITE" id="PS00024">
    <property type="entry name" value="HEMOPEXIN"/>
    <property type="match status" value="1"/>
</dbReference>
<dbReference type="PRINTS" id="PR00138">
    <property type="entry name" value="MATRIXIN"/>
</dbReference>
<comment type="cofactor">
    <cofactor evidence="14">
        <name>Ca(2+)</name>
        <dbReference type="ChEBI" id="CHEBI:29108"/>
    </cofactor>
    <text evidence="14">Can bind about 5 Ca(2+) ions per subunit.</text>
</comment>
<feature type="binding site" evidence="14">
    <location>
        <position position="204"/>
    </location>
    <ligand>
        <name>Zn(2+)</name>
        <dbReference type="ChEBI" id="CHEBI:29105"/>
        <label>1</label>
    </ligand>
</feature>
<keyword evidence="2" id="KW-0645">Protease</keyword>
<feature type="binding site" evidence="14">
    <location>
        <position position="245"/>
    </location>
    <ligand>
        <name>Zn(2+)</name>
        <dbReference type="ChEBI" id="CHEBI:29105"/>
        <label>2</label>
        <note>catalytic</note>
    </ligand>
</feature>
<dbReference type="Gene3D" id="2.110.10.10">
    <property type="entry name" value="Hemopexin-like domain"/>
    <property type="match status" value="1"/>
</dbReference>
<dbReference type="Gene3D" id="3.40.390.10">
    <property type="entry name" value="Collagenase (Catalytic Domain)"/>
    <property type="match status" value="1"/>
</dbReference>
<dbReference type="SUPFAM" id="SSF47090">
    <property type="entry name" value="PGBD-like"/>
    <property type="match status" value="1"/>
</dbReference>
<feature type="repeat" description="Hemopexin" evidence="17">
    <location>
        <begin position="344"/>
        <end position="389"/>
    </location>
</feature>
<feature type="binding site" description="in inhibited form" evidence="14">
    <location>
        <position position="90"/>
    </location>
    <ligand>
        <name>Zn(2+)</name>
        <dbReference type="ChEBI" id="CHEBI:29105"/>
        <label>2</label>
        <note>catalytic</note>
    </ligand>
</feature>
<feature type="binding site" evidence="14">
    <location>
        <position position="202"/>
    </location>
    <ligand>
        <name>Ca(2+)</name>
        <dbReference type="ChEBI" id="CHEBI:29108"/>
        <label>2</label>
    </ligand>
</feature>
<dbReference type="GO" id="GO:0030574">
    <property type="term" value="P:collagen catabolic process"/>
    <property type="evidence" value="ECO:0007669"/>
    <property type="project" value="TreeGrafter"/>
</dbReference>
<evidence type="ECO:0000259" key="19">
    <source>
        <dbReference type="SMART" id="SM00235"/>
    </source>
</evidence>
<dbReference type="InterPro" id="IPR033739">
    <property type="entry name" value="M10A_MMP"/>
</dbReference>
<dbReference type="FunFam" id="3.40.390.10:FF:000022">
    <property type="entry name" value="Matrix metalloproteinase 1, isoform C"/>
    <property type="match status" value="1"/>
</dbReference>
<evidence type="ECO:0000256" key="12">
    <source>
        <dbReference type="PIRSR" id="PIRSR001191-1"/>
    </source>
</evidence>
<evidence type="ECO:0000256" key="8">
    <source>
        <dbReference type="ARBA" id="ARBA00022837"/>
    </source>
</evidence>
<evidence type="ECO:0000256" key="16">
    <source>
        <dbReference type="PIRSR" id="PIRSR621190-4"/>
    </source>
</evidence>
<evidence type="ECO:0000256" key="4">
    <source>
        <dbReference type="ARBA" id="ARBA00022729"/>
    </source>
</evidence>
<dbReference type="InterPro" id="IPR002477">
    <property type="entry name" value="Peptidoglycan-bd-like"/>
</dbReference>
<dbReference type="SMART" id="SM00235">
    <property type="entry name" value="ZnMc"/>
    <property type="match status" value="1"/>
</dbReference>
<dbReference type="SMART" id="SM00120">
    <property type="entry name" value="HX"/>
    <property type="match status" value="4"/>
</dbReference>
<dbReference type="Pfam" id="PF00413">
    <property type="entry name" value="Peptidase_M10"/>
    <property type="match status" value="1"/>
</dbReference>
<keyword evidence="8 14" id="KW-0106">Calcium</keyword>
<keyword evidence="11 15" id="KW-1015">Disulfide bond</keyword>
<dbReference type="GO" id="GO:0004222">
    <property type="term" value="F:metalloendopeptidase activity"/>
    <property type="evidence" value="ECO:0007669"/>
    <property type="project" value="InterPro"/>
</dbReference>
<comment type="similarity">
    <text evidence="1">Belongs to the peptidase M10A family.</text>
</comment>
<dbReference type="GO" id="GO:0005615">
    <property type="term" value="C:extracellular space"/>
    <property type="evidence" value="ECO:0007669"/>
    <property type="project" value="TreeGrafter"/>
</dbReference>
<feature type="binding site" evidence="14">
    <location>
        <position position="348"/>
    </location>
    <ligand>
        <name>Ca(2+)</name>
        <dbReference type="ChEBI" id="CHEBI:29108"/>
        <label>4</label>
    </ligand>
</feature>
<comment type="caution">
    <text evidence="20">The sequence shown here is derived from an EMBL/GenBank/DDBJ whole genome shotgun (WGS) entry which is preliminary data.</text>
</comment>
<dbReference type="PIRSF" id="PIRSF001191">
    <property type="entry name" value="Peptidase_M10A_matrix"/>
    <property type="match status" value="1"/>
</dbReference>
<dbReference type="InterPro" id="IPR018486">
    <property type="entry name" value="Hemopexin_CS"/>
</dbReference>
<feature type="binding site" evidence="14">
    <location>
        <position position="200"/>
    </location>
    <ligand>
        <name>Ca(2+)</name>
        <dbReference type="ChEBI" id="CHEBI:29108"/>
        <label>2</label>
    </ligand>
</feature>
<dbReference type="SUPFAM" id="SSF55486">
    <property type="entry name" value="Metalloproteases ('zincins'), catalytic domain"/>
    <property type="match status" value="1"/>
</dbReference>
<keyword evidence="3 13" id="KW-0479">Metal-binding</keyword>
<dbReference type="PANTHER" id="PTHR10201">
    <property type="entry name" value="MATRIX METALLOPROTEINASE"/>
    <property type="match status" value="1"/>
</dbReference>
<evidence type="ECO:0000256" key="18">
    <source>
        <dbReference type="SAM" id="SignalP"/>
    </source>
</evidence>
<evidence type="ECO:0000256" key="3">
    <source>
        <dbReference type="ARBA" id="ARBA00022723"/>
    </source>
</evidence>
<feature type="binding site" evidence="14">
    <location>
        <position position="207"/>
    </location>
    <ligand>
        <name>Ca(2+)</name>
        <dbReference type="ChEBI" id="CHEBI:29108"/>
        <label>1</label>
    </ligand>
</feature>
<feature type="binding site" evidence="14">
    <location>
        <position position="185"/>
    </location>
    <ligand>
        <name>Ca(2+)</name>
        <dbReference type="ChEBI" id="CHEBI:29108"/>
        <label>3</label>
    </ligand>
</feature>
<evidence type="ECO:0000256" key="17">
    <source>
        <dbReference type="PROSITE-ProRule" id="PRU01011"/>
    </source>
</evidence>
<keyword evidence="6" id="KW-0378">Hydrolase</keyword>
<feature type="binding site" evidence="14">
    <location>
        <position position="350"/>
    </location>
    <ligand>
        <name>Ca(2+)</name>
        <dbReference type="ChEBI" id="CHEBI:29108"/>
        <label>5</label>
    </ligand>
</feature>
<dbReference type="PANTHER" id="PTHR10201:SF291">
    <property type="entry name" value="MATRIX METALLOPROTEINASE 1, ISOFORM C-RELATED"/>
    <property type="match status" value="1"/>
</dbReference>
<evidence type="ECO:0000256" key="9">
    <source>
        <dbReference type="ARBA" id="ARBA00023049"/>
    </source>
</evidence>
<dbReference type="GO" id="GO:0030198">
    <property type="term" value="P:extracellular matrix organization"/>
    <property type="evidence" value="ECO:0007669"/>
    <property type="project" value="TreeGrafter"/>
</dbReference>
<feature type="disulfide bond" evidence="15">
    <location>
        <begin position="297"/>
        <end position="484"/>
    </location>
</feature>
<feature type="signal peptide" evidence="18">
    <location>
        <begin position="1"/>
        <end position="24"/>
    </location>
</feature>
<evidence type="ECO:0000256" key="6">
    <source>
        <dbReference type="ARBA" id="ARBA00022801"/>
    </source>
</evidence>
<dbReference type="InterPro" id="IPR024079">
    <property type="entry name" value="MetalloPept_cat_dom_sf"/>
</dbReference>
<dbReference type="InterPro" id="IPR021190">
    <property type="entry name" value="Pept_M10A"/>
</dbReference>
<dbReference type="PROSITE" id="PS51642">
    <property type="entry name" value="HEMOPEXIN_2"/>
    <property type="match status" value="4"/>
</dbReference>
<dbReference type="InterPro" id="IPR006026">
    <property type="entry name" value="Peptidase_Metallo"/>
</dbReference>
<feature type="binding site" evidence="14">
    <location>
        <position position="193"/>
    </location>
    <ligand>
        <name>Zn(2+)</name>
        <dbReference type="ChEBI" id="CHEBI:29105"/>
        <label>1</label>
    </ligand>
</feature>
<feature type="binding site" evidence="13">
    <location>
        <position position="231"/>
    </location>
    <ligand>
        <name>Zn(2+)</name>
        <dbReference type="ChEBI" id="CHEBI:29105"/>
        <label>2</label>
        <note>catalytic</note>
    </ligand>
</feature>
<evidence type="ECO:0000313" key="21">
    <source>
        <dbReference type="Proteomes" id="UP000827092"/>
    </source>
</evidence>
<dbReference type="InterPro" id="IPR000585">
    <property type="entry name" value="Hemopexin-like_dom"/>
</dbReference>
<evidence type="ECO:0000256" key="13">
    <source>
        <dbReference type="PIRSR" id="PIRSR001191-2"/>
    </source>
</evidence>
<evidence type="ECO:0000256" key="7">
    <source>
        <dbReference type="ARBA" id="ARBA00022833"/>
    </source>
</evidence>
<keyword evidence="21" id="KW-1185">Reference proteome</keyword>
<keyword evidence="4 18" id="KW-0732">Signal</keyword>
<dbReference type="InterPro" id="IPR001818">
    <property type="entry name" value="Pept_M10_metallopeptidase"/>
</dbReference>
<sequence length="487" mass="55213">MTCCRFSATGFFAVLVSFLTVAWAVPVSKIQAMRYLQEFGYMDEYNTTGSALVSGEAVTSAIKDFQRFAGLPATGTLDDATTNMMDKPRCGVKDKAGDYGSARRKKRYALQGSRWHQNELHYRINKYPSRLQNKELVDQEIDRALKVWSDVTNLKFVNHNSEHVDLVHLDVRFLSGDHGDGSTFDGRGHTLAHAFFPHCGSDAHFDDEEQWTVGEEQGTNLFQVAAHEFGHSLGLDHSDVPSSVMAPFYDGYDPRKKLSRDDILSIQALYGRPNRAPAIVPHHRPRGNPDPSGPNLCNDPSFDAATTVDDGRAFVFKGDFYWEIEETGIVDGPRKISDDWDGMPGNIDAAMTWSNGKTYIFKGDIFYRFRNQKMDSGYPKPIHVEFKGIPNDLDAAFVWSGNGRAYFFKGDIYWRYDNCKNPPILSYYPLRVDGWTGLPNNIDASLQWGDQRTYFFKGTEFFRFNDKTARVDERLPIADAWLHCNSE</sequence>
<feature type="active site" evidence="12">
    <location>
        <position position="228"/>
    </location>
</feature>
<keyword evidence="10" id="KW-0865">Zymogen</keyword>
<evidence type="ECO:0000256" key="14">
    <source>
        <dbReference type="PIRSR" id="PIRSR621190-2"/>
    </source>
</evidence>
<dbReference type="InterPro" id="IPR018487">
    <property type="entry name" value="Hemopexin-like_repeat"/>
</dbReference>
<feature type="binding site" evidence="14">
    <location>
        <position position="180"/>
    </location>
    <ligand>
        <name>Zn(2+)</name>
        <dbReference type="ChEBI" id="CHEBI:29105"/>
        <label>1</label>
    </ligand>
</feature>
<feature type="repeat" description="Hemopexin" evidence="17">
    <location>
        <begin position="439"/>
        <end position="484"/>
    </location>
</feature>
<dbReference type="CDD" id="cd04278">
    <property type="entry name" value="ZnMc_MMP"/>
    <property type="match status" value="1"/>
</dbReference>
<keyword evidence="9" id="KW-0482">Metalloprotease</keyword>
<dbReference type="Pfam" id="PF01471">
    <property type="entry name" value="PG_binding_1"/>
    <property type="match status" value="1"/>
</dbReference>
<organism evidence="20 21">
    <name type="scientific">Oedothorax gibbosus</name>
    <dbReference type="NCBI Taxonomy" id="931172"/>
    <lineage>
        <taxon>Eukaryota</taxon>
        <taxon>Metazoa</taxon>
        <taxon>Ecdysozoa</taxon>
        <taxon>Arthropoda</taxon>
        <taxon>Chelicerata</taxon>
        <taxon>Arachnida</taxon>
        <taxon>Araneae</taxon>
        <taxon>Araneomorphae</taxon>
        <taxon>Entelegynae</taxon>
        <taxon>Araneoidea</taxon>
        <taxon>Linyphiidae</taxon>
        <taxon>Erigoninae</taxon>
        <taxon>Oedothorax</taxon>
    </lineage>
</organism>
<feature type="binding site" evidence="14">
    <location>
        <position position="178"/>
    </location>
    <ligand>
        <name>Zn(2+)</name>
        <dbReference type="ChEBI" id="CHEBI:29105"/>
        <label>1</label>
    </ligand>
</feature>
<dbReference type="CDD" id="cd00094">
    <property type="entry name" value="HX"/>
    <property type="match status" value="1"/>
</dbReference>
<dbReference type="GO" id="GO:0031012">
    <property type="term" value="C:extracellular matrix"/>
    <property type="evidence" value="ECO:0007669"/>
    <property type="project" value="InterPro"/>
</dbReference>
<feature type="binding site" evidence="13">
    <location>
        <position position="227"/>
    </location>
    <ligand>
        <name>Zn(2+)</name>
        <dbReference type="ChEBI" id="CHEBI:29105"/>
        <label>2</label>
        <note>catalytic</note>
    </ligand>
</feature>
<feature type="modified residue" description="Phosphotyrosine; by PKDCC" evidence="16">
    <location>
        <position position="378"/>
    </location>
</feature>
<comment type="cofactor">
    <cofactor evidence="14">
        <name>Zn(2+)</name>
        <dbReference type="ChEBI" id="CHEBI:29105"/>
    </cofactor>
    <text evidence="14">Binds 2 Zn(2+) ions per subunit.</text>
</comment>
<keyword evidence="5" id="KW-0677">Repeat</keyword>
<feature type="repeat" description="Hemopexin" evidence="17">
    <location>
        <begin position="299"/>
        <end position="343"/>
    </location>
</feature>
<feature type="binding site" evidence="14">
    <location>
        <position position="206"/>
    </location>
    <ligand>
        <name>Ca(2+)</name>
        <dbReference type="ChEBI" id="CHEBI:29108"/>
        <label>3</label>
    </ligand>
</feature>
<feature type="binding site" evidence="14">
    <location>
        <position position="443"/>
    </location>
    <ligand>
        <name>Ca(2+)</name>
        <dbReference type="ChEBI" id="CHEBI:29108"/>
        <label>4</label>
    </ligand>
</feature>
<evidence type="ECO:0000256" key="2">
    <source>
        <dbReference type="ARBA" id="ARBA00022670"/>
    </source>
</evidence>
<evidence type="ECO:0000256" key="5">
    <source>
        <dbReference type="ARBA" id="ARBA00022737"/>
    </source>
</evidence>
<dbReference type="Proteomes" id="UP000827092">
    <property type="component" value="Unassembled WGS sequence"/>
</dbReference>
<feature type="binding site" evidence="14">
    <location>
        <position position="186"/>
    </location>
    <ligand>
        <name>Ca(2+)</name>
        <dbReference type="ChEBI" id="CHEBI:29108"/>
        <label>3</label>
    </ligand>
</feature>
<proteinExistence type="inferred from homology"/>
<dbReference type="SUPFAM" id="SSF50923">
    <property type="entry name" value="Hemopexin-like domain"/>
    <property type="match status" value="1"/>
</dbReference>
<evidence type="ECO:0000256" key="11">
    <source>
        <dbReference type="ARBA" id="ARBA00023157"/>
    </source>
</evidence>
<dbReference type="FunFam" id="2.110.10.10:FF:000002">
    <property type="entry name" value="Matrix metallopeptidase 3"/>
    <property type="match status" value="1"/>
</dbReference>
<dbReference type="GO" id="GO:0006508">
    <property type="term" value="P:proteolysis"/>
    <property type="evidence" value="ECO:0007669"/>
    <property type="project" value="UniProtKB-KW"/>
</dbReference>
<evidence type="ECO:0000256" key="1">
    <source>
        <dbReference type="ARBA" id="ARBA00010370"/>
    </source>
</evidence>
<feature type="domain" description="Peptidase metallopeptidase" evidence="19">
    <location>
        <begin position="111"/>
        <end position="272"/>
    </location>
</feature>
<keyword evidence="7 13" id="KW-0862">Zinc</keyword>
<evidence type="ECO:0000256" key="10">
    <source>
        <dbReference type="ARBA" id="ARBA00023145"/>
    </source>
</evidence>
<feature type="binding site" evidence="14">
    <location>
        <position position="303"/>
    </location>
    <ligand>
        <name>Ca(2+)</name>
        <dbReference type="ChEBI" id="CHEBI:29108"/>
        <label>4</label>
    </ligand>
</feature>
<feature type="binding site" evidence="14">
    <location>
        <position position="209"/>
    </location>
    <ligand>
        <name>Ca(2+)</name>
        <dbReference type="ChEBI" id="CHEBI:29108"/>
        <label>3</label>
    </ligand>
</feature>
<dbReference type="GO" id="GO:0008270">
    <property type="term" value="F:zinc ion binding"/>
    <property type="evidence" value="ECO:0007669"/>
    <property type="project" value="InterPro"/>
</dbReference>
<feature type="binding site" evidence="14">
    <location>
        <position position="165"/>
    </location>
    <ligand>
        <name>Ca(2+)</name>
        <dbReference type="ChEBI" id="CHEBI:29108"/>
        <label>2</label>
    </ligand>
</feature>
<evidence type="ECO:0000313" key="20">
    <source>
        <dbReference type="EMBL" id="KAG8201978.1"/>
    </source>
</evidence>
<dbReference type="InterPro" id="IPR036375">
    <property type="entry name" value="Hemopexin-like_dom_sf"/>
</dbReference>
<feature type="repeat" description="Hemopexin" evidence="17">
    <location>
        <begin position="390"/>
        <end position="438"/>
    </location>
</feature>
<feature type="chain" id="PRO_5043383803" description="Peptidase metallopeptidase domain-containing protein" evidence="18">
    <location>
        <begin position="25"/>
        <end position="487"/>
    </location>
</feature>
<protein>
    <recommendedName>
        <fullName evidence="19">Peptidase metallopeptidase domain-containing protein</fullName>
    </recommendedName>
</protein>
<evidence type="ECO:0000256" key="15">
    <source>
        <dbReference type="PIRSR" id="PIRSR621190-3"/>
    </source>
</evidence>
<gene>
    <name evidence="20" type="ORF">JTE90_027451</name>
</gene>
<feature type="binding site" evidence="13">
    <location>
        <position position="237"/>
    </location>
    <ligand>
        <name>Zn(2+)</name>
        <dbReference type="ChEBI" id="CHEBI:29105"/>
        <label>2</label>
        <note>catalytic</note>
    </ligand>
</feature>
<dbReference type="AlphaFoldDB" id="A0AAV6W4C9"/>
<name>A0AAV6W4C9_9ARAC</name>
<dbReference type="Pfam" id="PF00045">
    <property type="entry name" value="Hemopexin"/>
    <property type="match status" value="4"/>
</dbReference>
<reference evidence="20 21" key="1">
    <citation type="journal article" date="2022" name="Nat. Ecol. Evol.">
        <title>A masculinizing supergene underlies an exaggerated male reproductive morph in a spider.</title>
        <authorList>
            <person name="Hendrickx F."/>
            <person name="De Corte Z."/>
            <person name="Sonet G."/>
            <person name="Van Belleghem S.M."/>
            <person name="Kostlbacher S."/>
            <person name="Vangestel C."/>
        </authorList>
    </citation>
    <scope>NUCLEOTIDE SEQUENCE [LARGE SCALE GENOMIC DNA]</scope>
    <source>
        <strain evidence="20">W744_W776</strain>
    </source>
</reference>